<proteinExistence type="predicted"/>
<comment type="caution">
    <text evidence="1">The sequence shown here is derived from an EMBL/GenBank/DDBJ whole genome shotgun (WGS) entry which is preliminary data.</text>
</comment>
<name>A0ABS8W4X9_DATST</name>
<accession>A0ABS8W4X9</accession>
<organism evidence="1 2">
    <name type="scientific">Datura stramonium</name>
    <name type="common">Jimsonweed</name>
    <name type="synonym">Common thornapple</name>
    <dbReference type="NCBI Taxonomy" id="4076"/>
    <lineage>
        <taxon>Eukaryota</taxon>
        <taxon>Viridiplantae</taxon>
        <taxon>Streptophyta</taxon>
        <taxon>Embryophyta</taxon>
        <taxon>Tracheophyta</taxon>
        <taxon>Spermatophyta</taxon>
        <taxon>Magnoliopsida</taxon>
        <taxon>eudicotyledons</taxon>
        <taxon>Gunneridae</taxon>
        <taxon>Pentapetalae</taxon>
        <taxon>asterids</taxon>
        <taxon>lamiids</taxon>
        <taxon>Solanales</taxon>
        <taxon>Solanaceae</taxon>
        <taxon>Solanoideae</taxon>
        <taxon>Datureae</taxon>
        <taxon>Datura</taxon>
    </lineage>
</organism>
<reference evidence="1 2" key="1">
    <citation type="journal article" date="2021" name="BMC Genomics">
        <title>Datura genome reveals duplications of psychoactive alkaloid biosynthetic genes and high mutation rate following tissue culture.</title>
        <authorList>
            <person name="Rajewski A."/>
            <person name="Carter-House D."/>
            <person name="Stajich J."/>
            <person name="Litt A."/>
        </authorList>
    </citation>
    <scope>NUCLEOTIDE SEQUENCE [LARGE SCALE GENOMIC DNA]</scope>
    <source>
        <strain evidence="1">AR-01</strain>
    </source>
</reference>
<gene>
    <name evidence="1" type="ORF">HAX54_043127</name>
</gene>
<dbReference type="Proteomes" id="UP000823775">
    <property type="component" value="Unassembled WGS sequence"/>
</dbReference>
<evidence type="ECO:0000313" key="1">
    <source>
        <dbReference type="EMBL" id="MCE2055659.1"/>
    </source>
</evidence>
<dbReference type="EMBL" id="JACEIK010006421">
    <property type="protein sequence ID" value="MCE2055659.1"/>
    <property type="molecule type" value="Genomic_DNA"/>
</dbReference>
<keyword evidence="2" id="KW-1185">Reference proteome</keyword>
<evidence type="ECO:0000313" key="2">
    <source>
        <dbReference type="Proteomes" id="UP000823775"/>
    </source>
</evidence>
<protein>
    <submittedName>
        <fullName evidence="1">Uncharacterized protein</fullName>
    </submittedName>
</protein>
<sequence length="153" mass="16767">MLIRASMGSQTTDHFMLKDSEFFLALLHWHRRTANSQIVLVLAPGIKFFSTSPFAGAHLWSTGLQLSSKQLVGREAITVAAWEDPEVVLENIEGGGVILSTNPLGRFEAGASLSVWVTNTDGRHDIVSTRPLCFKGFPYAIPFGDGHDVTGYY</sequence>